<reference evidence="6" key="1">
    <citation type="submission" date="2025-08" db="UniProtKB">
        <authorList>
            <consortium name="RefSeq"/>
        </authorList>
    </citation>
    <scope>IDENTIFICATION</scope>
    <source>
        <tissue evidence="6">Spleen</tissue>
    </source>
</reference>
<dbReference type="Pfam" id="PF15058">
    <property type="entry name" value="Speriolin_N"/>
    <property type="match status" value="1"/>
</dbReference>
<feature type="region of interest" description="Disordered" evidence="2">
    <location>
        <begin position="1"/>
        <end position="25"/>
    </location>
</feature>
<evidence type="ECO:0000259" key="4">
    <source>
        <dbReference type="Pfam" id="PF15059"/>
    </source>
</evidence>
<gene>
    <name evidence="6" type="primary">SPATC1</name>
</gene>
<feature type="compositionally biased region" description="Basic and acidic residues" evidence="2">
    <location>
        <begin position="552"/>
        <end position="567"/>
    </location>
</feature>
<dbReference type="InterPro" id="IPR029385">
    <property type="entry name" value="Speriolin_N"/>
</dbReference>
<dbReference type="Pfam" id="PF15059">
    <property type="entry name" value="Speriolin_C"/>
    <property type="match status" value="1"/>
</dbReference>
<feature type="domain" description="Speriolin C-terminal" evidence="4">
    <location>
        <begin position="591"/>
        <end position="737"/>
    </location>
</feature>
<sequence>MPPTSLGRRPRPPGRYHSSTVSPPNPWTMSLLSNYEGLRHQIERLVHENEELKKLVRLIRENRELKSAIKTHASAMGISGINNMFNEEATAHALRTSDRVIPSSAPAQNPGTDDIGILTSLAEILNNSQSSPSNSISTGPVCSSLAGPLTRPLNDTISGSMAVLPNSPLFSFVTGNLNNQLTDSMIVSPNSIQANALPYSTPAPLSSPAIASGTVPLADPNNDSVSTGPLSSSSNSAQIVSPMTNPTKSPLMDPSPPAASVGSPQTGSVAVPPISTLTSSLPGSLSAPMAVPPLSMFSSPVAVPPISMLSSSPPGSLGAPTAVPPTTSLSGTLIGSVSSPAGNVLPNPMVNNMLLIDPSQPLDATHHSSSSPPPSANIPASKVPIPTDNKKTVMDWKPSADVEPSNMAFVGQPIQTSIPIGTITVGTPITTFFGSPESLAQHNTSIPTMPSVLASVPIAGIIPTSALPITVATSSTQPTADAAPLHQGAPTSSTPNLNATFCKDIANKLQNSLAHTALTARASSLSPPHPSHSPPPHSIISSPPANHARRSHSLEHKNKSLLETERKTTHRKTSKVSEIQRDAKQLTWERLVGEIAFQLDRRILSSIFPERVRLYGFTVSNIPEKIIQASLNTSNHKLDEELCQTLTQRYVTVMNRLQSLGYNGRVHPGLTEQLVNAYGILRERPELAASEGGSYTMDFLQRVIIETVPQSVLTDALLLLSCLNQLSHDDGKPMFIW</sequence>
<dbReference type="PANTHER" id="PTHR22192">
    <property type="entry name" value="SPERIOLIN"/>
    <property type="match status" value="1"/>
</dbReference>
<evidence type="ECO:0000313" key="6">
    <source>
        <dbReference type="RefSeq" id="XP_020850509.1"/>
    </source>
</evidence>
<feature type="compositionally biased region" description="Polar residues" evidence="2">
    <location>
        <begin position="221"/>
        <end position="248"/>
    </location>
</feature>
<name>A0A6P5L142_PHACI</name>
<accession>A0A6P5L142</accession>
<keyword evidence="1" id="KW-0175">Coiled coil</keyword>
<proteinExistence type="predicted"/>
<dbReference type="KEGG" id="pcw:110214132"/>
<dbReference type="CTD" id="375686"/>
<dbReference type="GeneID" id="110214132"/>
<dbReference type="GO" id="GO:0005813">
    <property type="term" value="C:centrosome"/>
    <property type="evidence" value="ECO:0007669"/>
    <property type="project" value="TreeGrafter"/>
</dbReference>
<evidence type="ECO:0000313" key="5">
    <source>
        <dbReference type="Proteomes" id="UP000515140"/>
    </source>
</evidence>
<feature type="compositionally biased region" description="Pro residues" evidence="2">
    <location>
        <begin position="527"/>
        <end position="537"/>
    </location>
</feature>
<evidence type="ECO:0000259" key="3">
    <source>
        <dbReference type="Pfam" id="PF15058"/>
    </source>
</evidence>
<evidence type="ECO:0000256" key="2">
    <source>
        <dbReference type="SAM" id="MobiDB-lite"/>
    </source>
</evidence>
<feature type="region of interest" description="Disordered" evidence="2">
    <location>
        <begin position="359"/>
        <end position="388"/>
    </location>
</feature>
<dbReference type="InterPro" id="IPR029384">
    <property type="entry name" value="Speriolin_C"/>
</dbReference>
<evidence type="ECO:0000256" key="1">
    <source>
        <dbReference type="SAM" id="Coils"/>
    </source>
</evidence>
<dbReference type="AlphaFoldDB" id="A0A6P5L142"/>
<dbReference type="InParanoid" id="A0A6P5L142"/>
<organism evidence="5 6">
    <name type="scientific">Phascolarctos cinereus</name>
    <name type="common">Koala</name>
    <dbReference type="NCBI Taxonomy" id="38626"/>
    <lineage>
        <taxon>Eukaryota</taxon>
        <taxon>Metazoa</taxon>
        <taxon>Chordata</taxon>
        <taxon>Craniata</taxon>
        <taxon>Vertebrata</taxon>
        <taxon>Euteleostomi</taxon>
        <taxon>Mammalia</taxon>
        <taxon>Metatheria</taxon>
        <taxon>Diprotodontia</taxon>
        <taxon>Phascolarctidae</taxon>
        <taxon>Phascolarctos</taxon>
    </lineage>
</organism>
<dbReference type="Proteomes" id="UP000515140">
    <property type="component" value="Unplaced"/>
</dbReference>
<keyword evidence="5" id="KW-1185">Reference proteome</keyword>
<dbReference type="FunCoup" id="A0A6P5L142">
    <property type="interactions" value="30"/>
</dbReference>
<dbReference type="RefSeq" id="XP_020850509.1">
    <property type="nucleotide sequence ID" value="XM_020994850.1"/>
</dbReference>
<feature type="region of interest" description="Disordered" evidence="2">
    <location>
        <begin position="520"/>
        <end position="578"/>
    </location>
</feature>
<dbReference type="PANTHER" id="PTHR22192:SF16">
    <property type="entry name" value="SPERIOLIN"/>
    <property type="match status" value="1"/>
</dbReference>
<dbReference type="InterPro" id="IPR026715">
    <property type="entry name" value="SPATC1"/>
</dbReference>
<protein>
    <submittedName>
        <fullName evidence="6">LOW QUALITY PROTEIN: speriolin</fullName>
    </submittedName>
</protein>
<feature type="domain" description="Speriolin N-terminal" evidence="3">
    <location>
        <begin position="29"/>
        <end position="251"/>
    </location>
</feature>
<feature type="region of interest" description="Disordered" evidence="2">
    <location>
        <begin position="211"/>
        <end position="275"/>
    </location>
</feature>
<feature type="coiled-coil region" evidence="1">
    <location>
        <begin position="35"/>
        <end position="62"/>
    </location>
</feature>